<name>A0A836ILM1_9TRYP</name>
<dbReference type="RefSeq" id="XP_067756870.1">
    <property type="nucleotide sequence ID" value="XM_067901604.1"/>
</dbReference>
<evidence type="ECO:0000256" key="1">
    <source>
        <dbReference type="SAM" id="Coils"/>
    </source>
</evidence>
<evidence type="ECO:0000256" key="2">
    <source>
        <dbReference type="SAM" id="MobiDB-lite"/>
    </source>
</evidence>
<proteinExistence type="predicted"/>
<dbReference type="OrthoDB" id="441129at2759"/>
<dbReference type="KEGG" id="phet:94291681"/>
<dbReference type="AlphaFoldDB" id="A0A836ILM1"/>
<protein>
    <submittedName>
        <fullName evidence="3">Uncharacterized protein</fullName>
    </submittedName>
</protein>
<comment type="caution">
    <text evidence="3">The sequence shown here is derived from an EMBL/GenBank/DDBJ whole genome shotgun (WGS) entry which is preliminary data.</text>
</comment>
<dbReference type="PANTHER" id="PTHR14845:SF6">
    <property type="entry name" value="BASAL BODY-ORIENTATION FACTOR 1"/>
    <property type="match status" value="1"/>
</dbReference>
<dbReference type="GeneID" id="94291681"/>
<evidence type="ECO:0000313" key="4">
    <source>
        <dbReference type="Proteomes" id="UP000674318"/>
    </source>
</evidence>
<dbReference type="EMBL" id="JAFJZO010000024">
    <property type="protein sequence ID" value="KAG5503508.1"/>
    <property type="molecule type" value="Genomic_DNA"/>
</dbReference>
<reference evidence="3 4" key="1">
    <citation type="submission" date="2021-02" db="EMBL/GenBank/DDBJ databases">
        <title>Porcisia hertigi Genome sequencing and assembly.</title>
        <authorList>
            <person name="Almutairi H."/>
            <person name="Gatherer D."/>
        </authorList>
    </citation>
    <scope>NUCLEOTIDE SEQUENCE [LARGE SCALE GENOMIC DNA]</scope>
    <source>
        <strain evidence="3 4">C119</strain>
    </source>
</reference>
<keyword evidence="4" id="KW-1185">Reference proteome</keyword>
<feature type="coiled-coil region" evidence="1">
    <location>
        <begin position="200"/>
        <end position="234"/>
    </location>
</feature>
<sequence length="540" mass="60131">MRPSLPSLRKSIMIPSTPRPRTRDDTSNGNRVSFFGGAATGLAPISGLPGTLRSTQPSNSVLSLFNSELSVGSSRAPPNSRDDALLASLLGTDLAVTKAAATDYYNQYKEVAAENAKLRASLRQHEVDSVQVVQFLESKLKEVQIEAQAYKMGITRLLDDHHSAEKELQSQYAEMVRERDVELTHYASVTSKLQDDLRQASRYVQQRQEHTVELQQLQKQLDDLVVQHEAEMASLHFQTVDRKLKLIALEKTMRAEFEALVEARAATALEERFQRVLDRTRQLEEEKVSMAHNIHNLMHLTADIDADRVQVRRQAEVQQQANKELAHHAMARKKQREQADVKIYELEEQVRELTAQQQVMRAQLKETYQSRIDALEAELKATRASLQIHRADLQNMRQLTARVVGERSELENFFHTALADCQRYRQEMAASCHASIAPPAPGALSSEIVQLSCPPNASDESGLLTQEPGATVAAVVSPAASTLGTTLKNSGAFFEELPWKDKEKVIKSLLFFINANYYKSLSGAPTATGGGTNLDGHLAS</sequence>
<gene>
    <name evidence="3" type="ORF">JKF63_05648</name>
</gene>
<dbReference type="PANTHER" id="PTHR14845">
    <property type="entry name" value="COILED-COIL DOMAIN-CONTAINING 166"/>
    <property type="match status" value="1"/>
</dbReference>
<feature type="coiled-coil region" evidence="1">
    <location>
        <begin position="336"/>
        <end position="392"/>
    </location>
</feature>
<organism evidence="3 4">
    <name type="scientific">Porcisia hertigi</name>
    <dbReference type="NCBI Taxonomy" id="2761500"/>
    <lineage>
        <taxon>Eukaryota</taxon>
        <taxon>Discoba</taxon>
        <taxon>Euglenozoa</taxon>
        <taxon>Kinetoplastea</taxon>
        <taxon>Metakinetoplastina</taxon>
        <taxon>Trypanosomatida</taxon>
        <taxon>Trypanosomatidae</taxon>
        <taxon>Leishmaniinae</taxon>
        <taxon>Porcisia</taxon>
    </lineage>
</organism>
<dbReference type="Proteomes" id="UP000674318">
    <property type="component" value="Chromosome 24"/>
</dbReference>
<accession>A0A836ILM1</accession>
<evidence type="ECO:0000313" key="3">
    <source>
        <dbReference type="EMBL" id="KAG5503508.1"/>
    </source>
</evidence>
<keyword evidence="1" id="KW-0175">Coiled coil</keyword>
<feature type="region of interest" description="Disordered" evidence="2">
    <location>
        <begin position="1"/>
        <end position="31"/>
    </location>
</feature>